<evidence type="ECO:0000256" key="1">
    <source>
        <dbReference type="SAM" id="Phobius"/>
    </source>
</evidence>
<accession>A0A5S6R2H8</accession>
<dbReference type="WBParaSite" id="TMUE_3000013851.1">
    <property type="protein sequence ID" value="TMUE_3000013851.1"/>
    <property type="gene ID" value="WBGene00288969"/>
</dbReference>
<feature type="transmembrane region" description="Helical" evidence="1">
    <location>
        <begin position="485"/>
        <end position="504"/>
    </location>
</feature>
<dbReference type="GO" id="GO:0042765">
    <property type="term" value="C:GPI-anchor transamidase complex"/>
    <property type="evidence" value="ECO:0007669"/>
    <property type="project" value="InterPro"/>
</dbReference>
<organism evidence="3 4">
    <name type="scientific">Trichuris muris</name>
    <name type="common">Mouse whipworm</name>
    <dbReference type="NCBI Taxonomy" id="70415"/>
    <lineage>
        <taxon>Eukaryota</taxon>
        <taxon>Metazoa</taxon>
        <taxon>Ecdysozoa</taxon>
        <taxon>Nematoda</taxon>
        <taxon>Enoplea</taxon>
        <taxon>Dorylaimia</taxon>
        <taxon>Trichinellida</taxon>
        <taxon>Trichuridae</taxon>
        <taxon>Trichuris</taxon>
    </lineage>
</organism>
<dbReference type="GO" id="GO:0016255">
    <property type="term" value="P:attachment of GPI anchor to protein"/>
    <property type="evidence" value="ECO:0007669"/>
    <property type="project" value="InterPro"/>
</dbReference>
<feature type="chain" id="PRO_5024321578" evidence="2">
    <location>
        <begin position="16"/>
        <end position="545"/>
    </location>
</feature>
<evidence type="ECO:0000313" key="4">
    <source>
        <dbReference type="WBParaSite" id="TMUE_3000013851.1"/>
    </source>
</evidence>
<keyword evidence="1" id="KW-1133">Transmembrane helix</keyword>
<dbReference type="AlphaFoldDB" id="A0A5S6R2H8"/>
<dbReference type="Proteomes" id="UP000046395">
    <property type="component" value="Unassembled WGS sequence"/>
</dbReference>
<sequence>MFFIVVLSLIVVAFCSTVERYDESVHIVPVSTDHLLAYFSFRTTSPVKKNHYNLISNAFGRILEAYRVTELKLSLTQGLWRQRLWGYYSPIVPVGASIYASFENDTTRNIDSNWRGLVHSLGGLFCASFSQIDSAHTVSPMLGLLTDGHVSPSTEWKNSRYGVLPGENVCTENLAPWKKLLPCKTNRGLVALLRSSKIYDSYYSSLALSAKRRAHFDVTDQEDFELEQTVTVVLDNENNESSLFSLFGNDVKEPCAIASSSVVLLKLPKQTSVYFSKNISDVLHGDHRFVALHSKAWAKRADHPIPAGCAPMDKLPVTILSRVYGIGFFNLSFAHELQNRASVEIPALFRHVIPWFIRIYFHTLRFVCHDAAGSRMGTVHYQPARDRSLPHYLEVAVLLSPGARCSLMINFDKSLLRWTEYPSDANYGFRLPAASVEFYLPFGMVNFSLVLESFNLTSRASDPQAPLRVFGEQILVYLPTPDFSMPYNVLCLVCTVFALSFGPVHNLTTRRFIFAKTKKRSMLARAKDLVQSWLSAFTQKKEEEM</sequence>
<keyword evidence="3" id="KW-1185">Reference proteome</keyword>
<dbReference type="STRING" id="70415.A0A5S6R2H8"/>
<evidence type="ECO:0000256" key="2">
    <source>
        <dbReference type="SAM" id="SignalP"/>
    </source>
</evidence>
<protein>
    <submittedName>
        <fullName evidence="4">GPI transamidase component PIG-T</fullName>
    </submittedName>
</protein>
<keyword evidence="2" id="KW-0732">Signal</keyword>
<keyword evidence="1" id="KW-0472">Membrane</keyword>
<evidence type="ECO:0000313" key="3">
    <source>
        <dbReference type="Proteomes" id="UP000046395"/>
    </source>
</evidence>
<dbReference type="Pfam" id="PF04113">
    <property type="entry name" value="Gpi16"/>
    <property type="match status" value="1"/>
</dbReference>
<feature type="signal peptide" evidence="2">
    <location>
        <begin position="1"/>
        <end position="15"/>
    </location>
</feature>
<keyword evidence="1" id="KW-0812">Transmembrane</keyword>
<reference evidence="4" key="1">
    <citation type="submission" date="2019-12" db="UniProtKB">
        <authorList>
            <consortium name="WormBaseParasite"/>
        </authorList>
    </citation>
    <scope>IDENTIFICATION</scope>
</reference>
<proteinExistence type="predicted"/>
<dbReference type="PANTHER" id="PTHR12959:SF11">
    <property type="entry name" value="GPI TRANSAMIDASE COMPONENT PIG-T"/>
    <property type="match status" value="1"/>
</dbReference>
<dbReference type="InterPro" id="IPR007245">
    <property type="entry name" value="PIG-T"/>
</dbReference>
<name>A0A5S6R2H8_TRIMR</name>
<dbReference type="PANTHER" id="PTHR12959">
    <property type="entry name" value="GPI TRANSAMIDASE COMPONENT PIG-T-RELATED"/>
    <property type="match status" value="1"/>
</dbReference>